<keyword evidence="2" id="KW-0472">Membrane</keyword>
<dbReference type="Pfam" id="PF00397">
    <property type="entry name" value="WW"/>
    <property type="match status" value="1"/>
</dbReference>
<evidence type="ECO:0000256" key="1">
    <source>
        <dbReference type="SAM" id="MobiDB-lite"/>
    </source>
</evidence>
<evidence type="ECO:0000313" key="4">
    <source>
        <dbReference type="EMBL" id="QHU32136.1"/>
    </source>
</evidence>
<dbReference type="SMART" id="SM00456">
    <property type="entry name" value="WW"/>
    <property type="match status" value="1"/>
</dbReference>
<dbReference type="PROSITE" id="PS50020">
    <property type="entry name" value="WW_DOMAIN_2"/>
    <property type="match status" value="1"/>
</dbReference>
<dbReference type="SUPFAM" id="SSF51045">
    <property type="entry name" value="WW domain"/>
    <property type="match status" value="1"/>
</dbReference>
<dbReference type="NCBIfam" id="NF033632">
    <property type="entry name" value="SLATT_4"/>
    <property type="match status" value="1"/>
</dbReference>
<evidence type="ECO:0000256" key="2">
    <source>
        <dbReference type="SAM" id="Phobius"/>
    </source>
</evidence>
<dbReference type="Gene3D" id="2.20.70.10">
    <property type="match status" value="1"/>
</dbReference>
<dbReference type="InterPro" id="IPR001202">
    <property type="entry name" value="WW_dom"/>
</dbReference>
<organism evidence="4">
    <name type="scientific">viral metagenome</name>
    <dbReference type="NCBI Taxonomy" id="1070528"/>
    <lineage>
        <taxon>unclassified sequences</taxon>
        <taxon>metagenomes</taxon>
        <taxon>organismal metagenomes</taxon>
    </lineage>
</organism>
<feature type="region of interest" description="Disordered" evidence="1">
    <location>
        <begin position="1"/>
        <end position="37"/>
    </location>
</feature>
<keyword evidence="2" id="KW-1133">Transmembrane helix</keyword>
<feature type="transmembrane region" description="Helical" evidence="2">
    <location>
        <begin position="77"/>
        <end position="95"/>
    </location>
</feature>
<feature type="compositionally biased region" description="Basic and acidic residues" evidence="1">
    <location>
        <begin position="24"/>
        <end position="34"/>
    </location>
</feature>
<protein>
    <recommendedName>
        <fullName evidence="3">WW domain-containing protein</fullName>
    </recommendedName>
</protein>
<dbReference type="InterPro" id="IPR036020">
    <property type="entry name" value="WW_dom_sf"/>
</dbReference>
<feature type="domain" description="WW" evidence="3">
    <location>
        <begin position="444"/>
        <end position="477"/>
    </location>
</feature>
<keyword evidence="2" id="KW-0812">Transmembrane</keyword>
<feature type="transmembrane region" description="Helical" evidence="2">
    <location>
        <begin position="107"/>
        <end position="126"/>
    </location>
</feature>
<dbReference type="CDD" id="cd00201">
    <property type="entry name" value="WW"/>
    <property type="match status" value="1"/>
</dbReference>
<evidence type="ECO:0000259" key="3">
    <source>
        <dbReference type="PROSITE" id="PS50020"/>
    </source>
</evidence>
<dbReference type="PROSITE" id="PS01159">
    <property type="entry name" value="WW_DOMAIN_1"/>
    <property type="match status" value="1"/>
</dbReference>
<accession>A0A6C0LMI3</accession>
<proteinExistence type="predicted"/>
<name>A0A6C0LMI3_9ZZZZ</name>
<dbReference type="EMBL" id="MN740536">
    <property type="protein sequence ID" value="QHU32136.1"/>
    <property type="molecule type" value="Genomic_DNA"/>
</dbReference>
<reference evidence="4" key="1">
    <citation type="journal article" date="2020" name="Nature">
        <title>Giant virus diversity and host interactions through global metagenomics.</title>
        <authorList>
            <person name="Schulz F."/>
            <person name="Roux S."/>
            <person name="Paez-Espino D."/>
            <person name="Jungbluth S."/>
            <person name="Walsh D.A."/>
            <person name="Denef V.J."/>
            <person name="McMahon K.D."/>
            <person name="Konstantinidis K.T."/>
            <person name="Eloe-Fadrosh E.A."/>
            <person name="Kyrpides N.C."/>
            <person name="Woyke T."/>
        </authorList>
    </citation>
    <scope>NUCLEOTIDE SEQUENCE</scope>
    <source>
        <strain evidence="4">GVMAG-M-3300027963-9</strain>
    </source>
</reference>
<dbReference type="AlphaFoldDB" id="A0A6C0LMI3"/>
<sequence>MDNSSDSMAKSAGTGIGAAPGDKTPGDKTPEPQVKRFNNGWTKELEHLFAEWADKAACYRWMHERTGRIFYQSDQSLMFPIIILSTVTGAANFALGSVVNDPTIKNYAQLGLGGLSIISGILTTIANRLGYASGSEAHRTAAISWGKFNRLIGIELSLHPKERMDAFAFMKMFRVELDRLIEQSPSIPENVITAFVLEFKTATDVRKPDIAGELEHTKVFVDTSSRLQKIAQEAAVNIAYKKGILKQLVLTDLDGKIKKIADETIKSAASAASLATIAAAQSKLTTASNVSNVNNETHEKQKADRTAEIASIQKAKVVGALSKKFATGGIAGPKPSIPKPFVMVNTIPTVIPQDTIINVDAEKEKNIYTDFTSSSPAPATATSAQVPAQDSPIVETTVSEAKVEETVAEEASATAAVPAVSTAVAPAAPFLIPSPAPVSVVPEAELPAGWTQHVGKSGKTFYYNAATKTTQWDRPIA</sequence>